<dbReference type="GeneID" id="68098249"/>
<dbReference type="RefSeq" id="XP_044547681.1">
    <property type="nucleotide sequence ID" value="XM_044695583.1"/>
</dbReference>
<protein>
    <recommendedName>
        <fullName evidence="7">Solute carrier family 40 member</fullName>
    </recommendedName>
</protein>
<name>A0AA88GPB1_NAELO</name>
<feature type="transmembrane region" description="Helical" evidence="7">
    <location>
        <begin position="201"/>
        <end position="222"/>
    </location>
</feature>
<proteinExistence type="inferred from homology"/>
<dbReference type="Gene3D" id="1.20.1250.20">
    <property type="entry name" value="MFS general substrate transporter like domains"/>
    <property type="match status" value="1"/>
</dbReference>
<keyword evidence="10" id="KW-1185">Reference proteome</keyword>
<evidence type="ECO:0000256" key="5">
    <source>
        <dbReference type="ARBA" id="ARBA00022989"/>
    </source>
</evidence>
<accession>A0AA88GPB1</accession>
<keyword evidence="4 7" id="KW-0812">Transmembrane</keyword>
<evidence type="ECO:0000256" key="3">
    <source>
        <dbReference type="ARBA" id="ARBA00022448"/>
    </source>
</evidence>
<dbReference type="AlphaFoldDB" id="A0AA88GPB1"/>
<feature type="region of interest" description="Disordered" evidence="8">
    <location>
        <begin position="406"/>
        <end position="428"/>
    </location>
</feature>
<comment type="similarity">
    <text evidence="2 7">Belongs to the ferroportin (FP) (TC 2.A.100) family. SLC40A subfamily.</text>
</comment>
<keyword evidence="3 7" id="KW-0813">Transport</keyword>
<dbReference type="PANTHER" id="PTHR11660:SF57">
    <property type="entry name" value="SOLUTE CARRIER FAMILY 40 MEMBER"/>
    <property type="match status" value="1"/>
</dbReference>
<keyword evidence="6 7" id="KW-0472">Membrane</keyword>
<dbReference type="Pfam" id="PF06963">
    <property type="entry name" value="FPN1"/>
    <property type="match status" value="1"/>
</dbReference>
<feature type="region of interest" description="Disordered" evidence="8">
    <location>
        <begin position="1"/>
        <end position="46"/>
    </location>
</feature>
<gene>
    <name evidence="9" type="ORF">C9374_005794</name>
</gene>
<dbReference type="SUPFAM" id="SSF103473">
    <property type="entry name" value="MFS general substrate transporter"/>
    <property type="match status" value="1"/>
</dbReference>
<comment type="subcellular location">
    <subcellularLocation>
        <location evidence="1 7">Membrane</location>
        <topology evidence="1 7">Multi-pass membrane protein</topology>
    </subcellularLocation>
</comment>
<comment type="function">
    <text evidence="7">May be involved in iron transport and iron homeostasis.</text>
</comment>
<feature type="transmembrane region" description="Helical" evidence="7">
    <location>
        <begin position="552"/>
        <end position="569"/>
    </location>
</feature>
<dbReference type="Proteomes" id="UP000816034">
    <property type="component" value="Unassembled WGS sequence"/>
</dbReference>
<evidence type="ECO:0000256" key="6">
    <source>
        <dbReference type="ARBA" id="ARBA00023136"/>
    </source>
</evidence>
<dbReference type="GO" id="GO:0016020">
    <property type="term" value="C:membrane"/>
    <property type="evidence" value="ECO:0007669"/>
    <property type="project" value="UniProtKB-SubCell"/>
</dbReference>
<feature type="transmembrane region" description="Helical" evidence="7">
    <location>
        <begin position="493"/>
        <end position="513"/>
    </location>
</feature>
<feature type="transmembrane region" description="Helical" evidence="7">
    <location>
        <begin position="337"/>
        <end position="356"/>
    </location>
</feature>
<dbReference type="PANTHER" id="PTHR11660">
    <property type="entry name" value="SOLUTE CARRIER FAMILY 40 MEMBER"/>
    <property type="match status" value="1"/>
</dbReference>
<evidence type="ECO:0000256" key="2">
    <source>
        <dbReference type="ARBA" id="ARBA00006279"/>
    </source>
</evidence>
<evidence type="ECO:0000256" key="7">
    <source>
        <dbReference type="RuleBase" id="RU365065"/>
    </source>
</evidence>
<dbReference type="EMBL" id="PYSW02000025">
    <property type="protein sequence ID" value="KAG2382002.1"/>
    <property type="molecule type" value="Genomic_DNA"/>
</dbReference>
<feature type="transmembrane region" description="Helical" evidence="7">
    <location>
        <begin position="234"/>
        <end position="257"/>
    </location>
</feature>
<reference evidence="9 10" key="1">
    <citation type="journal article" date="2018" name="BMC Genomics">
        <title>The genome of Naegleria lovaniensis, the basis for a comparative approach to unravel pathogenicity factors of the human pathogenic amoeba N. fowleri.</title>
        <authorList>
            <person name="Liechti N."/>
            <person name="Schurch N."/>
            <person name="Bruggmann R."/>
            <person name="Wittwer M."/>
        </authorList>
    </citation>
    <scope>NUCLEOTIDE SEQUENCE [LARGE SCALE GENOMIC DNA]</scope>
    <source>
        <strain evidence="9 10">ATCC 30569</strain>
    </source>
</reference>
<dbReference type="GO" id="GO:0005381">
    <property type="term" value="F:iron ion transmembrane transporter activity"/>
    <property type="evidence" value="ECO:0007669"/>
    <property type="project" value="UniProtKB-UniRule"/>
</dbReference>
<evidence type="ECO:0000256" key="4">
    <source>
        <dbReference type="ARBA" id="ARBA00022692"/>
    </source>
</evidence>
<feature type="transmembrane region" description="Helical" evidence="7">
    <location>
        <begin position="456"/>
        <end position="481"/>
    </location>
</feature>
<dbReference type="InterPro" id="IPR009716">
    <property type="entry name" value="Ferroportin-1"/>
</dbReference>
<keyword evidence="5 7" id="KW-1133">Transmembrane helix</keyword>
<dbReference type="CDD" id="cd17480">
    <property type="entry name" value="MFS_SLC40A1_like"/>
    <property type="match status" value="1"/>
</dbReference>
<feature type="compositionally biased region" description="Basic and acidic residues" evidence="8">
    <location>
        <begin position="21"/>
        <end position="46"/>
    </location>
</feature>
<organism evidence="9 10">
    <name type="scientific">Naegleria lovaniensis</name>
    <name type="common">Amoeba</name>
    <dbReference type="NCBI Taxonomy" id="51637"/>
    <lineage>
        <taxon>Eukaryota</taxon>
        <taxon>Discoba</taxon>
        <taxon>Heterolobosea</taxon>
        <taxon>Tetramitia</taxon>
        <taxon>Eutetramitia</taxon>
        <taxon>Vahlkampfiidae</taxon>
        <taxon>Naegleria</taxon>
    </lineage>
</organism>
<comment type="caution">
    <text evidence="9">The sequence shown here is derived from an EMBL/GenBank/DDBJ whole genome shotgun (WGS) entry which is preliminary data.</text>
</comment>
<evidence type="ECO:0000256" key="8">
    <source>
        <dbReference type="SAM" id="MobiDB-lite"/>
    </source>
</evidence>
<evidence type="ECO:0000313" key="10">
    <source>
        <dbReference type="Proteomes" id="UP000816034"/>
    </source>
</evidence>
<sequence length="665" mass="76021">MFQEHSPTNFPPLSSNPPPPSDDHSSDGQRYQYDLDHNNLNQNDEKIPSSESAVMIEIQEEHPMIEENNTHHPLNSSQDVLELNHAPNRPFVEEHIHYAPENVQVFSLNEAVIDEQKQDDSAMEGKTQLDEMLEFQKEAEKELTTSEKIKKYFKEEFDFKSRKLVYFYISHFLASWGDRMWAFALPVIFGDMFTGTLLPMALFGFIHRLTCVIFGPNMGYIVDTKPRFKVMTSALIIQNSCVAITTVMIFLLAVYGLTDEQKKETPNQNDDENKALFVWPFKTTLSIILFISCTLIGAVSELAAMVTSVARTKDWCVVIARSETLSLEKINSMMRRLDMVSLIVSPVFFGLIVTFAGYKVGAIIVCAWNVISLLPEYFCIYKVYNETTDLHISKYEQEQKFKAERERELESAQNTEEMEQIDLEQKKEEPPTVNLKHQNIFKVLYKGWKLYIQQKVLLSSLAFVLLFITVLTHGGLLLSYLKSHNIHSAVLGVFQALSAISGLSSTFLGPFLIRRYKVFKGGLISIYLQFWCLVVGVAFFIGFHFFTEKLSFAVYLFLICVVFSRLGLYSFDLAEIQIMQQLVDQADSGIINATEGSLTKVADLVVFIAALLFSTPSNFVILVIGSLCCVGSACLLYSLWYLRHKKHFPQWLQEIEDEERMRSQK</sequence>
<evidence type="ECO:0000313" key="9">
    <source>
        <dbReference type="EMBL" id="KAG2382002.1"/>
    </source>
</evidence>
<keyword evidence="7" id="KW-0406">Ion transport</keyword>
<dbReference type="InterPro" id="IPR036259">
    <property type="entry name" value="MFS_trans_sf"/>
</dbReference>
<feature type="transmembrane region" description="Helical" evidence="7">
    <location>
        <begin position="164"/>
        <end position="189"/>
    </location>
</feature>
<feature type="transmembrane region" description="Helical" evidence="7">
    <location>
        <begin position="619"/>
        <end position="642"/>
    </location>
</feature>
<evidence type="ECO:0000256" key="1">
    <source>
        <dbReference type="ARBA" id="ARBA00004141"/>
    </source>
</evidence>
<feature type="transmembrane region" description="Helical" evidence="7">
    <location>
        <begin position="277"/>
        <end position="299"/>
    </location>
</feature>
<feature type="compositionally biased region" description="Low complexity" evidence="8">
    <location>
        <begin position="1"/>
        <end position="13"/>
    </location>
</feature>
<feature type="transmembrane region" description="Helical" evidence="7">
    <location>
        <begin position="525"/>
        <end position="546"/>
    </location>
</feature>